<dbReference type="AlphaFoldDB" id="A0A0F9DV09"/>
<dbReference type="EMBL" id="LAZR01027489">
    <property type="protein sequence ID" value="KKL65574.1"/>
    <property type="molecule type" value="Genomic_DNA"/>
</dbReference>
<name>A0A0F9DV09_9ZZZZ</name>
<evidence type="ECO:0000313" key="1">
    <source>
        <dbReference type="EMBL" id="KKL65574.1"/>
    </source>
</evidence>
<accession>A0A0F9DV09</accession>
<gene>
    <name evidence="1" type="ORF">LCGC14_2153580</name>
</gene>
<protein>
    <submittedName>
        <fullName evidence="1">Uncharacterized protein</fullName>
    </submittedName>
</protein>
<comment type="caution">
    <text evidence="1">The sequence shown here is derived from an EMBL/GenBank/DDBJ whole genome shotgun (WGS) entry which is preliminary data.</text>
</comment>
<sequence>LGRRLGSWLYSNCPVQFVDEAIAEFNNPDSARVVERHHATWETGVPGLKDRHVKRLAIEWEDSPPSDVREARLRDIMRALRAGFYSMSQQPIPGCCNFSRPTGECCVETNVEHTEEGEE</sequence>
<proteinExistence type="predicted"/>
<reference evidence="1" key="1">
    <citation type="journal article" date="2015" name="Nature">
        <title>Complex archaea that bridge the gap between prokaryotes and eukaryotes.</title>
        <authorList>
            <person name="Spang A."/>
            <person name="Saw J.H."/>
            <person name="Jorgensen S.L."/>
            <person name="Zaremba-Niedzwiedzka K."/>
            <person name="Martijn J."/>
            <person name="Lind A.E."/>
            <person name="van Eijk R."/>
            <person name="Schleper C."/>
            <person name="Guy L."/>
            <person name="Ettema T.J."/>
        </authorList>
    </citation>
    <scope>NUCLEOTIDE SEQUENCE</scope>
</reference>
<organism evidence="1">
    <name type="scientific">marine sediment metagenome</name>
    <dbReference type="NCBI Taxonomy" id="412755"/>
    <lineage>
        <taxon>unclassified sequences</taxon>
        <taxon>metagenomes</taxon>
        <taxon>ecological metagenomes</taxon>
    </lineage>
</organism>
<feature type="non-terminal residue" evidence="1">
    <location>
        <position position="1"/>
    </location>
</feature>